<name>A0A840AQ29_9HYPH</name>
<dbReference type="Pfam" id="PF12872">
    <property type="entry name" value="OST-HTH"/>
    <property type="match status" value="1"/>
</dbReference>
<accession>A0A840AQ29</accession>
<feature type="compositionally biased region" description="Low complexity" evidence="1">
    <location>
        <begin position="249"/>
        <end position="281"/>
    </location>
</feature>
<evidence type="ECO:0000256" key="1">
    <source>
        <dbReference type="SAM" id="MobiDB-lite"/>
    </source>
</evidence>
<dbReference type="Gene3D" id="3.30.420.610">
    <property type="entry name" value="LOTUS domain-like"/>
    <property type="match status" value="1"/>
</dbReference>
<dbReference type="PROSITE" id="PS51644">
    <property type="entry name" value="HTH_OST"/>
    <property type="match status" value="1"/>
</dbReference>
<proteinExistence type="predicted"/>
<dbReference type="CDD" id="cd10146">
    <property type="entry name" value="LabA_like_C"/>
    <property type="match status" value="1"/>
</dbReference>
<dbReference type="PANTHER" id="PTHR35811:SF1">
    <property type="entry name" value="HTH OST-TYPE DOMAIN-CONTAINING PROTEIN"/>
    <property type="match status" value="1"/>
</dbReference>
<sequence length="281" mass="30135">MADIAANATAKLALLIDADNVRADFLPIIIREASTLGRIVIRRVYGHFASSAMNAWQPLLHSHALTPVHVPPAAVGKNATDMKLAIEAMDMLHEKGLDGFCIASSDSDFTTLASRIREDGLVVYGFGEQKSTKPYVAACDRFFYCDLLLAEEKAQKAPERKAAVAPAKSGPKLPKDEIDSAIEDVSGDDGWAHLGAVGTILFKRMPDFDSRNFGYRKLVDLMETVPGVEIRRVDMDAGGKAVLIRHQPKAPSVAKPAAKAAAPRAAAKPAPKTAPKPAAEK</sequence>
<dbReference type="Gene3D" id="3.40.50.1010">
    <property type="entry name" value="5'-nuclease"/>
    <property type="match status" value="1"/>
</dbReference>
<evidence type="ECO:0000313" key="3">
    <source>
        <dbReference type="EMBL" id="MBB3930595.1"/>
    </source>
</evidence>
<dbReference type="AlphaFoldDB" id="A0A840AQ29"/>
<gene>
    <name evidence="3" type="ORF">GGR25_001634</name>
</gene>
<dbReference type="EMBL" id="JACIDS010000002">
    <property type="protein sequence ID" value="MBB3930595.1"/>
    <property type="molecule type" value="Genomic_DNA"/>
</dbReference>
<dbReference type="InterPro" id="IPR041966">
    <property type="entry name" value="LOTUS-like"/>
</dbReference>
<dbReference type="InterPro" id="IPR021139">
    <property type="entry name" value="NYN"/>
</dbReference>
<organism evidence="3 4">
    <name type="scientific">Kaistia hirudinis</name>
    <dbReference type="NCBI Taxonomy" id="1293440"/>
    <lineage>
        <taxon>Bacteria</taxon>
        <taxon>Pseudomonadati</taxon>
        <taxon>Pseudomonadota</taxon>
        <taxon>Alphaproteobacteria</taxon>
        <taxon>Hyphomicrobiales</taxon>
        <taxon>Kaistiaceae</taxon>
        <taxon>Kaistia</taxon>
    </lineage>
</organism>
<evidence type="ECO:0000313" key="4">
    <source>
        <dbReference type="Proteomes" id="UP000553963"/>
    </source>
</evidence>
<dbReference type="CDD" id="cd11297">
    <property type="entry name" value="PIN_LabA-like_N_1"/>
    <property type="match status" value="1"/>
</dbReference>
<evidence type="ECO:0000259" key="2">
    <source>
        <dbReference type="PROSITE" id="PS51644"/>
    </source>
</evidence>
<dbReference type="Pfam" id="PF01936">
    <property type="entry name" value="NYN"/>
    <property type="match status" value="1"/>
</dbReference>
<feature type="region of interest" description="Disordered" evidence="1">
    <location>
        <begin position="246"/>
        <end position="281"/>
    </location>
</feature>
<dbReference type="PANTHER" id="PTHR35811">
    <property type="entry name" value="SLR1870 PROTEIN"/>
    <property type="match status" value="1"/>
</dbReference>
<dbReference type="RefSeq" id="WP_183398237.1">
    <property type="nucleotide sequence ID" value="NZ_JACIDS010000002.1"/>
</dbReference>
<dbReference type="InterPro" id="IPR025605">
    <property type="entry name" value="OST-HTH/LOTUS_dom"/>
</dbReference>
<dbReference type="GO" id="GO:0004540">
    <property type="term" value="F:RNA nuclease activity"/>
    <property type="evidence" value="ECO:0007669"/>
    <property type="project" value="InterPro"/>
</dbReference>
<keyword evidence="4" id="KW-1185">Reference proteome</keyword>
<protein>
    <recommendedName>
        <fullName evidence="2">HTH OST-type domain-containing protein</fullName>
    </recommendedName>
</protein>
<dbReference type="Proteomes" id="UP000553963">
    <property type="component" value="Unassembled WGS sequence"/>
</dbReference>
<comment type="caution">
    <text evidence="3">The sequence shown here is derived from an EMBL/GenBank/DDBJ whole genome shotgun (WGS) entry which is preliminary data.</text>
</comment>
<reference evidence="3 4" key="1">
    <citation type="submission" date="2020-08" db="EMBL/GenBank/DDBJ databases">
        <title>Genomic Encyclopedia of Type Strains, Phase IV (KMG-IV): sequencing the most valuable type-strain genomes for metagenomic binning, comparative biology and taxonomic classification.</title>
        <authorList>
            <person name="Goeker M."/>
        </authorList>
    </citation>
    <scope>NUCLEOTIDE SEQUENCE [LARGE SCALE GENOMIC DNA]</scope>
    <source>
        <strain evidence="3 4">DSM 25966</strain>
    </source>
</reference>
<feature type="domain" description="HTH OST-type" evidence="2">
    <location>
        <begin position="170"/>
        <end position="248"/>
    </location>
</feature>